<name>A0ABT7SCW6_9CELL</name>
<feature type="region of interest" description="Disordered" evidence="2">
    <location>
        <begin position="152"/>
        <end position="191"/>
    </location>
</feature>
<dbReference type="EMBL" id="JAUCGQ010000001">
    <property type="protein sequence ID" value="MDM7853894.1"/>
    <property type="molecule type" value="Genomic_DNA"/>
</dbReference>
<accession>A0ABT7SCW6</accession>
<dbReference type="RefSeq" id="WP_289453410.1">
    <property type="nucleotide sequence ID" value="NZ_JAUCGQ010000001.1"/>
</dbReference>
<evidence type="ECO:0000313" key="4">
    <source>
        <dbReference type="Proteomes" id="UP001529338"/>
    </source>
</evidence>
<feature type="compositionally biased region" description="Pro residues" evidence="2">
    <location>
        <begin position="105"/>
        <end position="115"/>
    </location>
</feature>
<proteinExistence type="predicted"/>
<evidence type="ECO:0000313" key="3">
    <source>
        <dbReference type="EMBL" id="MDM7853894.1"/>
    </source>
</evidence>
<gene>
    <name evidence="3" type="ORF">QRT04_03025</name>
</gene>
<feature type="region of interest" description="Disordered" evidence="2">
    <location>
        <begin position="219"/>
        <end position="243"/>
    </location>
</feature>
<evidence type="ECO:0000256" key="1">
    <source>
        <dbReference type="SAM" id="Coils"/>
    </source>
</evidence>
<reference evidence="3 4" key="1">
    <citation type="submission" date="2023-06" db="EMBL/GenBank/DDBJ databases">
        <title>Cellulomonas sp. MW4 Whole genome sequence.</title>
        <authorList>
            <person name="Park S."/>
        </authorList>
    </citation>
    <scope>NUCLEOTIDE SEQUENCE [LARGE SCALE GENOMIC DNA]</scope>
    <source>
        <strain evidence="3 4">MW4</strain>
    </source>
</reference>
<protein>
    <submittedName>
        <fullName evidence="3">Uncharacterized protein</fullName>
    </submittedName>
</protein>
<keyword evidence="1" id="KW-0175">Coiled coil</keyword>
<dbReference type="PRINTS" id="PR01217">
    <property type="entry name" value="PRICHEXTENSN"/>
</dbReference>
<sequence>MSQAFDTDQPATPLETVNAEKLRDEISRLSQRLARARQSYDQDLFHGETGVPLEMQLAVIEGYTAKLEALTERLRLHEEDLRRSLVPQQPTPAVSDLPSAVSPAEPAPAPEPPSTVPAAQEWSVPVPAAPQAWPAAVSEPPAWPVAVSAPPEPVAAVQPPQEWPVAVSEPPSALSPPLARRTPTTPPADRAGEAPLARRVAPQHVAPQFVPEPLPPVAEPQPTQPIAAPAPAWPTRSGPATPDPGVPFNEEAAIGEYVRLAAELRWLTTHRPSLVPEYAGPCEAVLARLAQAHGVGVDEERQSLVRQVDARFRRDYG</sequence>
<organism evidence="3 4">
    <name type="scientific">Cellulomonas alba</name>
    <dbReference type="NCBI Taxonomy" id="3053467"/>
    <lineage>
        <taxon>Bacteria</taxon>
        <taxon>Bacillati</taxon>
        <taxon>Actinomycetota</taxon>
        <taxon>Actinomycetes</taxon>
        <taxon>Micrococcales</taxon>
        <taxon>Cellulomonadaceae</taxon>
        <taxon>Cellulomonas</taxon>
    </lineage>
</organism>
<feature type="compositionally biased region" description="Low complexity" evidence="2">
    <location>
        <begin position="152"/>
        <end position="189"/>
    </location>
</feature>
<feature type="compositionally biased region" description="Low complexity" evidence="2">
    <location>
        <begin position="224"/>
        <end position="235"/>
    </location>
</feature>
<dbReference type="Proteomes" id="UP001529338">
    <property type="component" value="Unassembled WGS sequence"/>
</dbReference>
<keyword evidence="4" id="KW-1185">Reference proteome</keyword>
<evidence type="ECO:0000256" key="2">
    <source>
        <dbReference type="SAM" id="MobiDB-lite"/>
    </source>
</evidence>
<comment type="caution">
    <text evidence="3">The sequence shown here is derived from an EMBL/GenBank/DDBJ whole genome shotgun (WGS) entry which is preliminary data.</text>
</comment>
<feature type="region of interest" description="Disordered" evidence="2">
    <location>
        <begin position="82"/>
        <end position="118"/>
    </location>
</feature>
<feature type="coiled-coil region" evidence="1">
    <location>
        <begin position="19"/>
        <end position="80"/>
    </location>
</feature>